<proteinExistence type="predicted"/>
<feature type="region of interest" description="Disordered" evidence="1">
    <location>
        <begin position="1"/>
        <end position="22"/>
    </location>
</feature>
<accession>A0A091DDU6</accession>
<evidence type="ECO:0000256" key="1">
    <source>
        <dbReference type="SAM" id="MobiDB-lite"/>
    </source>
</evidence>
<gene>
    <name evidence="2" type="ORF">H920_17604</name>
</gene>
<feature type="region of interest" description="Disordered" evidence="1">
    <location>
        <begin position="527"/>
        <end position="549"/>
    </location>
</feature>
<dbReference type="Proteomes" id="UP000028990">
    <property type="component" value="Unassembled WGS sequence"/>
</dbReference>
<feature type="compositionally biased region" description="Pro residues" evidence="1">
    <location>
        <begin position="801"/>
        <end position="810"/>
    </location>
</feature>
<feature type="compositionally biased region" description="Low complexity" evidence="1">
    <location>
        <begin position="783"/>
        <end position="800"/>
    </location>
</feature>
<evidence type="ECO:0000313" key="2">
    <source>
        <dbReference type="EMBL" id="KFO20991.1"/>
    </source>
</evidence>
<name>A0A091DDU6_FUKDA</name>
<protein>
    <submittedName>
        <fullName evidence="2">Uncharacterized protein</fullName>
    </submittedName>
</protein>
<reference evidence="2 3" key="1">
    <citation type="submission" date="2013-11" db="EMBL/GenBank/DDBJ databases">
        <title>The Damaraland mole rat (Fukomys damarensis) genome and evolution of African mole rats.</title>
        <authorList>
            <person name="Gladyshev V.N."/>
            <person name="Fang X."/>
        </authorList>
    </citation>
    <scope>NUCLEOTIDE SEQUENCE [LARGE SCALE GENOMIC DNA]</scope>
    <source>
        <tissue evidence="2">Liver</tissue>
    </source>
</reference>
<evidence type="ECO:0000313" key="3">
    <source>
        <dbReference type="Proteomes" id="UP000028990"/>
    </source>
</evidence>
<sequence>MNPKVPHSVWASPQPRLQAPRTSPGSFLDLSALVHNLCDALDGRQHPCEGPGAAVGTDCAFWGPSDAGQVSLARVPDQQRGWFLRLDLMALCPLLPAPACAEGHWRCWPGRMALAPALRACASLVSSPLEIRLGTIQAFRRVPCSAEVRSRLSGAHVGHLELVLEDRGVSSVKTEAVSVLHWPQAGRSGRHLVQHQPEAVGPEQHTRHRQLELQHECSCTQVPGFSPKRARVPGVLGMGSGTGLMARGPRVPPSSSVHTLELALPSLAGAFFLAELASLPGDGLVLNGREGALQTVVLRCLAWLPYTRGPPEGREQGGPSAPPPGLFCSVRLFPELVAWRASWRRGLTRPFCPHLPSASGHRAPQAASAAPEVLGSGEELLGLLEKRPGWGCSITVTADLAQLSFLLRDKHQLLGRQLHTRLNHTVPGLRHQGLPSFMDGCGPFGNLGFVGAASQASISSVSLQVSVDVRSSGSGLEHSGEIQMRAPLALQDRDGDLSVDVTVLVAQQLNSTGELVVTPATQVPALQGRGLSSLSQKTSTDGPRARPTPSQALQLAVRAFCPLPSHVALEPQLVPVSIDQERRAGSQVQVQLEEKLRGVADEVRRSPQLVGRLGYQGADEPLDVVQVTSCLGEELLRLLRELYRARVLDHTMVAGARHVVTFDGWVWDRTAHCSSPLLAKDFAHNTFSLWLSWWARGPAHGAEPYNPRPLPQPAGTQPVPLPPQSIYAGLLGTNDSEAGDELTLIDGTPVEPAELAQAWQVVGDGRATEDNSQARDRAPSARPPSTTSTPAWGPASGWEPPSSPGSPPPAQEARNPVGALSPGWGHPKPVALVLTECPTCCSHTPNGVFKANSKDQDESVAFPRQWWEREHGERHLSKGSWWQLELLLVFRGSYKEFGIKHAKFIH</sequence>
<keyword evidence="3" id="KW-1185">Reference proteome</keyword>
<dbReference type="PANTHER" id="PTHR37860:SF2">
    <property type="entry name" value="VITELLOGENIN DOMAIN-CONTAINING PROTEIN"/>
    <property type="match status" value="1"/>
</dbReference>
<organism evidence="2 3">
    <name type="scientific">Fukomys damarensis</name>
    <name type="common">Damaraland mole rat</name>
    <name type="synonym">Cryptomys damarensis</name>
    <dbReference type="NCBI Taxonomy" id="885580"/>
    <lineage>
        <taxon>Eukaryota</taxon>
        <taxon>Metazoa</taxon>
        <taxon>Chordata</taxon>
        <taxon>Craniata</taxon>
        <taxon>Vertebrata</taxon>
        <taxon>Euteleostomi</taxon>
        <taxon>Mammalia</taxon>
        <taxon>Eutheria</taxon>
        <taxon>Euarchontoglires</taxon>
        <taxon>Glires</taxon>
        <taxon>Rodentia</taxon>
        <taxon>Hystricomorpha</taxon>
        <taxon>Bathyergidae</taxon>
        <taxon>Fukomys</taxon>
    </lineage>
</organism>
<dbReference type="AlphaFoldDB" id="A0A091DDU6"/>
<feature type="region of interest" description="Disordered" evidence="1">
    <location>
        <begin position="765"/>
        <end position="822"/>
    </location>
</feature>
<dbReference type="EMBL" id="KN124499">
    <property type="protein sequence ID" value="KFO20991.1"/>
    <property type="molecule type" value="Genomic_DNA"/>
</dbReference>
<dbReference type="PANTHER" id="PTHR37860">
    <property type="entry name" value="AGAP008810-PA"/>
    <property type="match status" value="1"/>
</dbReference>
<feature type="compositionally biased region" description="Polar residues" evidence="1">
    <location>
        <begin position="530"/>
        <end position="541"/>
    </location>
</feature>
<feature type="compositionally biased region" description="Basic and acidic residues" evidence="1">
    <location>
        <begin position="766"/>
        <end position="779"/>
    </location>
</feature>